<reference evidence="1" key="2">
    <citation type="journal article" date="2023" name="Curr. Microbiol.">
        <title>Neisseria montereyensis sp. nov., Isolated from Oropharynx of California Sea Lion (Zalophus californianus): Genomic, Phylogenetic, and Phenotypic Study.</title>
        <authorList>
            <person name="Volokhov D.V."/>
            <person name="Zagorodnyaya T.A."/>
            <person name="Furtak V.A."/>
            <person name="Nattanmai G."/>
            <person name="Randall L."/>
            <person name="Jose S."/>
            <person name="Gao Y."/>
            <person name="Gulland F.M."/>
            <person name="Eisenberg T."/>
            <person name="Delmonte P."/>
            <person name="Blom J."/>
            <person name="Mitchell K.K."/>
        </authorList>
    </citation>
    <scope>NUCLEOTIDE SEQUENCE</scope>
    <source>
        <strain evidence="1">CSL10203-ORH2</strain>
    </source>
</reference>
<gene>
    <name evidence="1" type="ORF">NXS09_04420</name>
</gene>
<evidence type="ECO:0000313" key="2">
    <source>
        <dbReference type="Proteomes" id="UP001166947"/>
    </source>
</evidence>
<dbReference type="RefSeq" id="WP_259291355.1">
    <property type="nucleotide sequence ID" value="NZ_JANUXW010000003.1"/>
</dbReference>
<keyword evidence="1" id="KW-0255">Endonuclease</keyword>
<dbReference type="GO" id="GO:0004519">
    <property type="term" value="F:endonuclease activity"/>
    <property type="evidence" value="ECO:0007669"/>
    <property type="project" value="UniProtKB-KW"/>
</dbReference>
<organism evidence="1 2">
    <name type="scientific">Neisseria montereyensis</name>
    <dbReference type="NCBI Taxonomy" id="2973938"/>
    <lineage>
        <taxon>Bacteria</taxon>
        <taxon>Pseudomonadati</taxon>
        <taxon>Pseudomonadota</taxon>
        <taxon>Betaproteobacteria</taxon>
        <taxon>Neisseriales</taxon>
        <taxon>Neisseriaceae</taxon>
        <taxon>Neisseria</taxon>
    </lineage>
</organism>
<sequence>MTNLKKPCLFDSSTYDNKDSGAPPYNNEPILKLSSVDISENIIREQMPDILNLLLIDRTTSTSKHKKNIIWATQNYIQYGQKHYTATSQIKPELITGDMGQIIMPRVLKSQFIQKQRTKSKAEVFTPTWIVKKQNDAIDANYLNDDLETYIKRKWLEITCGEAPYMASRYDMETGRLINLLDRVGFIDRKLQRINAEIDNKAEWQLMVEKAYQASYGFEWSGDSLLLARENLLYTYRDYYMAKWFEEPSNSLLKQIAEIISYNIFQMDGINYIIPLSNKKEKTFKNQLVLFDNTDSEKNRITKGIRVKIMNWDTKKMAFFDKAINQNNQ</sequence>
<proteinExistence type="predicted"/>
<dbReference type="Proteomes" id="UP001166947">
    <property type="component" value="Unassembled WGS sequence"/>
</dbReference>
<keyword evidence="2" id="KW-1185">Reference proteome</keyword>
<accession>A0ABT2FBK2</accession>
<comment type="caution">
    <text evidence="1">The sequence shown here is derived from an EMBL/GenBank/DDBJ whole genome shotgun (WGS) entry which is preliminary data.</text>
</comment>
<name>A0ABT2FBK2_9NEIS</name>
<keyword evidence="1" id="KW-0540">Nuclease</keyword>
<keyword evidence="1" id="KW-0378">Hydrolase</keyword>
<protein>
    <submittedName>
        <fullName evidence="1">Restriction endonuclease</fullName>
    </submittedName>
</protein>
<reference evidence="1" key="1">
    <citation type="submission" date="2022-08" db="EMBL/GenBank/DDBJ databases">
        <authorList>
            <person name="Volokhov D.V."/>
            <person name="Furtak V.A."/>
            <person name="Zagorodnyaya T.A."/>
        </authorList>
    </citation>
    <scope>NUCLEOTIDE SEQUENCE</scope>
    <source>
        <strain evidence="1">CSL10203-ORH2</strain>
    </source>
</reference>
<evidence type="ECO:0000313" key="1">
    <source>
        <dbReference type="EMBL" id="MCS4533542.1"/>
    </source>
</evidence>
<dbReference type="EMBL" id="JANUXW010000003">
    <property type="protein sequence ID" value="MCS4533542.1"/>
    <property type="molecule type" value="Genomic_DNA"/>
</dbReference>